<name>M2QFH5_9PSEU</name>
<dbReference type="OrthoDB" id="4517419at2"/>
<evidence type="ECO:0000313" key="1">
    <source>
        <dbReference type="EMBL" id="EMD24782.1"/>
    </source>
</evidence>
<sequence length="500" mass="55816">MKQVTWLDDRERLDIGAAARTLGLKPWQAGWYHWRRRFCSPAGSQGRRHYWYENDLFKWAASTGLRKLLRQTPLRYWSDAREKAVYGGSKQVADAVVQEWITESGVVAVFWPLGYHKGPLAHEAAALFPGADALVRIASDFGRDGPTVGTAQPGNADPEWQDFAARWGDLSRVLGRPAPYWPLSLRVPHLMKEWEPDSATVTYLPNPDIDVTPLLRMVSALTDDEPAQKVLLRLARVAQCRVTEAAYRDLEFVEEAHERVGKPMELTTMVAARPIEFPEPLEINPSDAQTGWHEILSRSDLLALECVQTVRAWDGGADFHYASTETVRPDRRYGAEWAKRLRPASEPTAYHEYLGPQGEPLVDPVSGAPVVRKSDGTLTVAVPQRLSGENGKLIEVILDEPIWVRTENGVLQVAPQHYYYGINWGYGGSGPGSLALLIHRLLDDITAPAADTIIGAPDGLDELTQLAWPLEQVLTRETLEAARQGRAYRRPTPRSKEDGA</sequence>
<protein>
    <submittedName>
        <fullName evidence="1">Uncharacterized protein</fullName>
    </submittedName>
</protein>
<dbReference type="PATRIC" id="fig|1238180.3.peg.5718"/>
<dbReference type="Proteomes" id="UP000014137">
    <property type="component" value="Unassembled WGS sequence"/>
</dbReference>
<evidence type="ECO:0000313" key="2">
    <source>
        <dbReference type="Proteomes" id="UP000014137"/>
    </source>
</evidence>
<organism evidence="1 2">
    <name type="scientific">Amycolatopsis azurea DSM 43854</name>
    <dbReference type="NCBI Taxonomy" id="1238180"/>
    <lineage>
        <taxon>Bacteria</taxon>
        <taxon>Bacillati</taxon>
        <taxon>Actinomycetota</taxon>
        <taxon>Actinomycetes</taxon>
        <taxon>Pseudonocardiales</taxon>
        <taxon>Pseudonocardiaceae</taxon>
        <taxon>Amycolatopsis</taxon>
    </lineage>
</organism>
<dbReference type="RefSeq" id="WP_005162971.1">
    <property type="nucleotide sequence ID" value="NZ_ANMG01000055.1"/>
</dbReference>
<gene>
    <name evidence="1" type="ORF">C791_5802</name>
</gene>
<proteinExistence type="predicted"/>
<comment type="caution">
    <text evidence="1">The sequence shown here is derived from an EMBL/GenBank/DDBJ whole genome shotgun (WGS) entry which is preliminary data.</text>
</comment>
<accession>M2QFH5</accession>
<dbReference type="AlphaFoldDB" id="M2QFH5"/>
<dbReference type="EMBL" id="ANMG01000055">
    <property type="protein sequence ID" value="EMD24782.1"/>
    <property type="molecule type" value="Genomic_DNA"/>
</dbReference>
<reference evidence="1 2" key="1">
    <citation type="submission" date="2012-10" db="EMBL/GenBank/DDBJ databases">
        <title>Genome assembly of Amycolatopsis azurea DSM 43854.</title>
        <authorList>
            <person name="Khatri I."/>
            <person name="Kaur I."/>
            <person name="Subramanian S."/>
            <person name="Mayilraj S."/>
        </authorList>
    </citation>
    <scope>NUCLEOTIDE SEQUENCE [LARGE SCALE GENOMIC DNA]</scope>
    <source>
        <strain evidence="1 2">DSM 43854</strain>
    </source>
</reference>